<evidence type="ECO:0000313" key="3">
    <source>
        <dbReference type="EMBL" id="MDQ0674474.1"/>
    </source>
</evidence>
<evidence type="ECO:0000313" key="4">
    <source>
        <dbReference type="Proteomes" id="UP001236806"/>
    </source>
</evidence>
<dbReference type="EMBL" id="JAUSXB010000001">
    <property type="protein sequence ID" value="MDQ0674474.1"/>
    <property type="molecule type" value="Genomic_DNA"/>
</dbReference>
<gene>
    <name evidence="3" type="ORF">QFZ36_002035</name>
</gene>
<dbReference type="InterPro" id="IPR036637">
    <property type="entry name" value="Phosphohistidine_dom_sf"/>
</dbReference>
<dbReference type="NCBIfam" id="NF040521">
    <property type="entry name" value="C45_proenzyme"/>
    <property type="match status" value="1"/>
</dbReference>
<reference evidence="3 4" key="1">
    <citation type="submission" date="2023-07" db="EMBL/GenBank/DDBJ databases">
        <title>Comparative genomics of wheat-associated soil bacteria to identify genetic determinants of phenazine resistance.</title>
        <authorList>
            <person name="Mouncey N."/>
        </authorList>
    </citation>
    <scope>NUCLEOTIDE SEQUENCE [LARGE SCALE GENOMIC DNA]</scope>
    <source>
        <strain evidence="3 4">W1I3</strain>
    </source>
</reference>
<evidence type="ECO:0000256" key="1">
    <source>
        <dbReference type="SAM" id="MobiDB-lite"/>
    </source>
</evidence>
<comment type="caution">
    <text evidence="3">The sequence shown here is derived from an EMBL/GenBank/DDBJ whole genome shotgun (WGS) entry which is preliminary data.</text>
</comment>
<dbReference type="Pfam" id="PF03417">
    <property type="entry name" value="AAT"/>
    <property type="match status" value="1"/>
</dbReference>
<sequence length="381" mass="40336">MDSRNFSGPPKPDSGPGSAGGLRLLRVEGDGVARGNAHGEEFRDLIGDAMERWRESLALRENMAAKEYIEDFLSSTGFAASAKELSPDLFAEVEGIAAGSGQPVDDVLVYNLMDEEWRYERDPNIGCSTIGTFIQDGGKNTATAVLGQNMDLPAAMGGSQIVLQIESGDGPDQIVLSGAGMIGLLGVNAAGLGVCVNTLRALPAATEGLPVAFVIRELLLRRDAAAASDYLASIPHASGQHYALGDPMGIRGYECSSEGCVAGPASRNLLHTNHILWSPYEDDANQGLHAFEAHGTHTRMSGLQGGLDQIRSLGDMQRLLSATDNGLCVLPTPARPAETFCAAEFLLTAPPVVRIAPGRPDQTRWHTIEWNDAGYLRGGAN</sequence>
<dbReference type="SUPFAM" id="SSF52009">
    <property type="entry name" value="Phosphohistidine domain"/>
    <property type="match status" value="1"/>
</dbReference>
<proteinExistence type="predicted"/>
<keyword evidence="4" id="KW-1185">Reference proteome</keyword>
<protein>
    <submittedName>
        <fullName evidence="3">Isopenicillin-N N-acyltransferase-like protein</fullName>
    </submittedName>
</protein>
<dbReference type="Gene3D" id="1.10.10.2120">
    <property type="match status" value="1"/>
</dbReference>
<dbReference type="Gene3D" id="3.60.60.10">
    <property type="entry name" value="Penicillin V Acylase, Chain A"/>
    <property type="match status" value="1"/>
</dbReference>
<feature type="region of interest" description="Disordered" evidence="1">
    <location>
        <begin position="1"/>
        <end position="22"/>
    </location>
</feature>
<accession>A0ABU0PKI0</accession>
<name>A0ABU0PKI0_9MICC</name>
<dbReference type="PANTHER" id="PTHR34180:SF1">
    <property type="entry name" value="BETA-ALANYL-DOPAMINE_CARCININE HYDROLASE"/>
    <property type="match status" value="1"/>
</dbReference>
<dbReference type="InterPro" id="IPR047794">
    <property type="entry name" value="C45_proenzyme-like"/>
</dbReference>
<dbReference type="PANTHER" id="PTHR34180">
    <property type="entry name" value="PEPTIDASE C45"/>
    <property type="match status" value="1"/>
</dbReference>
<dbReference type="RefSeq" id="WP_306636067.1">
    <property type="nucleotide sequence ID" value="NZ_JAUSXB010000001.1"/>
</dbReference>
<dbReference type="InterPro" id="IPR047801">
    <property type="entry name" value="Peptidase_C45"/>
</dbReference>
<organism evidence="3 4">
    <name type="scientific">Pseudarthrobacter siccitolerans</name>
    <dbReference type="NCBI Taxonomy" id="861266"/>
    <lineage>
        <taxon>Bacteria</taxon>
        <taxon>Bacillati</taxon>
        <taxon>Actinomycetota</taxon>
        <taxon>Actinomycetes</taxon>
        <taxon>Micrococcales</taxon>
        <taxon>Micrococcaceae</taxon>
        <taxon>Pseudarthrobacter</taxon>
    </lineage>
</organism>
<dbReference type="Proteomes" id="UP001236806">
    <property type="component" value="Unassembled WGS sequence"/>
</dbReference>
<evidence type="ECO:0000259" key="2">
    <source>
        <dbReference type="Pfam" id="PF03417"/>
    </source>
</evidence>
<dbReference type="InterPro" id="IPR005079">
    <property type="entry name" value="Peptidase_C45_hydrolase"/>
</dbReference>
<feature type="domain" description="Peptidase C45 hydrolase" evidence="2">
    <location>
        <begin position="140"/>
        <end position="284"/>
    </location>
</feature>